<evidence type="ECO:0000256" key="2">
    <source>
        <dbReference type="ARBA" id="ARBA00009695"/>
    </source>
</evidence>
<evidence type="ECO:0000256" key="1">
    <source>
        <dbReference type="ARBA" id="ARBA00004496"/>
    </source>
</evidence>
<dbReference type="InterPro" id="IPR036388">
    <property type="entry name" value="WH-like_DNA-bd_sf"/>
</dbReference>
<feature type="domain" description="RecX third three-helical" evidence="7">
    <location>
        <begin position="168"/>
        <end position="215"/>
    </location>
</feature>
<feature type="domain" description="RecX second three-helical" evidence="6">
    <location>
        <begin position="119"/>
        <end position="159"/>
    </location>
</feature>
<comment type="caution">
    <text evidence="8">The sequence shown here is derived from an EMBL/GenBank/DDBJ whole genome shotgun (WGS) entry which is preliminary data.</text>
</comment>
<dbReference type="Pfam" id="PF02631">
    <property type="entry name" value="RecX_HTH2"/>
    <property type="match status" value="1"/>
</dbReference>
<accession>A0A1F4V516</accession>
<comment type="function">
    <text evidence="5">Modulates RecA activity.</text>
</comment>
<dbReference type="Gene3D" id="1.10.10.10">
    <property type="entry name" value="Winged helix-like DNA-binding domain superfamily/Winged helix DNA-binding domain"/>
    <property type="match status" value="3"/>
</dbReference>
<dbReference type="GO" id="GO:0005737">
    <property type="term" value="C:cytoplasm"/>
    <property type="evidence" value="ECO:0007669"/>
    <property type="project" value="UniProtKB-SubCell"/>
</dbReference>
<dbReference type="PANTHER" id="PTHR33602">
    <property type="entry name" value="REGULATORY PROTEIN RECX FAMILY PROTEIN"/>
    <property type="match status" value="1"/>
</dbReference>
<protein>
    <recommendedName>
        <fullName evidence="3 5">Regulatory protein RecX</fullName>
    </recommendedName>
</protein>
<evidence type="ECO:0000259" key="6">
    <source>
        <dbReference type="Pfam" id="PF02631"/>
    </source>
</evidence>
<organism evidence="8 9">
    <name type="scientific">candidate division WWE3 bacterium RIFCSPLOWO2_01_FULL_39_13</name>
    <dbReference type="NCBI Taxonomy" id="1802624"/>
    <lineage>
        <taxon>Bacteria</taxon>
        <taxon>Katanobacteria</taxon>
    </lineage>
</organism>
<evidence type="ECO:0000256" key="3">
    <source>
        <dbReference type="ARBA" id="ARBA00018111"/>
    </source>
</evidence>
<dbReference type="EMBL" id="MEVH01000004">
    <property type="protein sequence ID" value="OGC52291.1"/>
    <property type="molecule type" value="Genomic_DNA"/>
</dbReference>
<evidence type="ECO:0000313" key="9">
    <source>
        <dbReference type="Proteomes" id="UP000178771"/>
    </source>
</evidence>
<comment type="subcellular location">
    <subcellularLocation>
        <location evidence="1 5">Cytoplasm</location>
    </subcellularLocation>
</comment>
<dbReference type="InterPro" id="IPR003783">
    <property type="entry name" value="Regulatory_RecX"/>
</dbReference>
<dbReference type="InterPro" id="IPR053924">
    <property type="entry name" value="RecX_HTH_2nd"/>
</dbReference>
<dbReference type="GO" id="GO:0006282">
    <property type="term" value="P:regulation of DNA repair"/>
    <property type="evidence" value="ECO:0007669"/>
    <property type="project" value="UniProtKB-UniRule"/>
</dbReference>
<proteinExistence type="inferred from homology"/>
<name>A0A1F4V516_UNCKA</name>
<sequence length="223" mass="25578">MKITKITRQKRKQDRYSVIVDGSYAFSISANDLIKENVATGDEISSERIEDLKLKAGVSLLLYNSIIFLGSRPHSELEVNRYLKRKIYKNEELNKLELPKKLSILYEVIRYLKKNKYIDDKGFAEWISSQRLSQKLPKGRIFIKQELAQKGIDPEISDQIIKAIPDEDEKDRAVQAAKKKLANLSEANQNPIILKQKILKYLMGRGFEYTTASSAVDSILTNP</sequence>
<comment type="similarity">
    <text evidence="2 5">Belongs to the RecX family.</text>
</comment>
<dbReference type="STRING" id="1802624.A2982_00430"/>
<dbReference type="AlphaFoldDB" id="A0A1F4V516"/>
<dbReference type="HAMAP" id="MF_01114">
    <property type="entry name" value="RecX"/>
    <property type="match status" value="1"/>
</dbReference>
<gene>
    <name evidence="5" type="primary">recX</name>
    <name evidence="8" type="ORF">A2982_00430</name>
</gene>
<evidence type="ECO:0000256" key="4">
    <source>
        <dbReference type="ARBA" id="ARBA00022490"/>
    </source>
</evidence>
<evidence type="ECO:0000313" key="8">
    <source>
        <dbReference type="EMBL" id="OGC52291.1"/>
    </source>
</evidence>
<dbReference type="Pfam" id="PF21981">
    <property type="entry name" value="RecX_HTH3"/>
    <property type="match status" value="1"/>
</dbReference>
<dbReference type="PANTHER" id="PTHR33602:SF1">
    <property type="entry name" value="REGULATORY PROTEIN RECX FAMILY PROTEIN"/>
    <property type="match status" value="1"/>
</dbReference>
<evidence type="ECO:0000256" key="5">
    <source>
        <dbReference type="HAMAP-Rule" id="MF_01114"/>
    </source>
</evidence>
<keyword evidence="4 5" id="KW-0963">Cytoplasm</keyword>
<evidence type="ECO:0000259" key="7">
    <source>
        <dbReference type="Pfam" id="PF21981"/>
    </source>
</evidence>
<reference evidence="8 9" key="1">
    <citation type="journal article" date="2016" name="Nat. Commun.">
        <title>Thousands of microbial genomes shed light on interconnected biogeochemical processes in an aquifer system.</title>
        <authorList>
            <person name="Anantharaman K."/>
            <person name="Brown C.T."/>
            <person name="Hug L.A."/>
            <person name="Sharon I."/>
            <person name="Castelle C.J."/>
            <person name="Probst A.J."/>
            <person name="Thomas B.C."/>
            <person name="Singh A."/>
            <person name="Wilkins M.J."/>
            <person name="Karaoz U."/>
            <person name="Brodie E.L."/>
            <person name="Williams K.H."/>
            <person name="Hubbard S.S."/>
            <person name="Banfield J.F."/>
        </authorList>
    </citation>
    <scope>NUCLEOTIDE SEQUENCE [LARGE SCALE GENOMIC DNA]</scope>
</reference>
<dbReference type="Proteomes" id="UP000178771">
    <property type="component" value="Unassembled WGS sequence"/>
</dbReference>
<dbReference type="InterPro" id="IPR053925">
    <property type="entry name" value="RecX_HTH_3rd"/>
</dbReference>